<proteinExistence type="predicted"/>
<keyword evidence="3" id="KW-1185">Reference proteome</keyword>
<dbReference type="Proteomes" id="UP000663829">
    <property type="component" value="Unassembled WGS sequence"/>
</dbReference>
<reference evidence="1" key="1">
    <citation type="submission" date="2021-02" db="EMBL/GenBank/DDBJ databases">
        <authorList>
            <person name="Nowell W R."/>
        </authorList>
    </citation>
    <scope>NUCLEOTIDE SEQUENCE</scope>
</reference>
<dbReference type="Proteomes" id="UP000681722">
    <property type="component" value="Unassembled WGS sequence"/>
</dbReference>
<comment type="caution">
    <text evidence="1">The sequence shown here is derived from an EMBL/GenBank/DDBJ whole genome shotgun (WGS) entry which is preliminary data.</text>
</comment>
<evidence type="ECO:0000313" key="2">
    <source>
        <dbReference type="EMBL" id="CAF3789380.1"/>
    </source>
</evidence>
<dbReference type="EMBL" id="CAJOBC010003550">
    <property type="protein sequence ID" value="CAF3789380.1"/>
    <property type="molecule type" value="Genomic_DNA"/>
</dbReference>
<dbReference type="AlphaFoldDB" id="A0A814I2E2"/>
<dbReference type="EMBL" id="CAJNOQ010003551">
    <property type="protein sequence ID" value="CAF1017975.1"/>
    <property type="molecule type" value="Genomic_DNA"/>
</dbReference>
<evidence type="ECO:0000313" key="3">
    <source>
        <dbReference type="Proteomes" id="UP000663829"/>
    </source>
</evidence>
<protein>
    <submittedName>
        <fullName evidence="1">Uncharacterized protein</fullName>
    </submittedName>
</protein>
<accession>A0A814I2E2</accession>
<dbReference type="OrthoDB" id="5947521at2759"/>
<gene>
    <name evidence="1" type="ORF">GPM918_LOCUS14623</name>
    <name evidence="2" type="ORF">SRO942_LOCUS14620</name>
</gene>
<sequence>MAAEIDDQSHTITSRFNEQQRFEAENKRLYVRSSIIKKPNANINNDPWKLKPIDFSVKNFHPKPHRRHELTNFIEQQPSLLDKNNKKSRDDAAVMKYFSRYLTQPSNNEKIKKFITRPRIDREPIKNITHTGKFQDAKPHDFRGYPKIEELGLSEFETNYEHDPFNIQFLSSNLRTLWSDQFDKQSSDDNKSHIQMYRVLTSKPQWDRKLILPKLIYPTPYAAYTRYRKPNRTPQSAYWSRVEETLSKQRTNKQQLHLSTINTSKDIRIE</sequence>
<name>A0A814I2E2_9BILA</name>
<evidence type="ECO:0000313" key="1">
    <source>
        <dbReference type="EMBL" id="CAF1017975.1"/>
    </source>
</evidence>
<organism evidence="1 3">
    <name type="scientific">Didymodactylos carnosus</name>
    <dbReference type="NCBI Taxonomy" id="1234261"/>
    <lineage>
        <taxon>Eukaryota</taxon>
        <taxon>Metazoa</taxon>
        <taxon>Spiralia</taxon>
        <taxon>Gnathifera</taxon>
        <taxon>Rotifera</taxon>
        <taxon>Eurotatoria</taxon>
        <taxon>Bdelloidea</taxon>
        <taxon>Philodinida</taxon>
        <taxon>Philodinidae</taxon>
        <taxon>Didymodactylos</taxon>
    </lineage>
</organism>